<feature type="region of interest" description="Disordered" evidence="9">
    <location>
        <begin position="111"/>
        <end position="138"/>
    </location>
</feature>
<dbReference type="OrthoDB" id="10256524at2759"/>
<dbReference type="InterPro" id="IPR050131">
    <property type="entry name" value="Peptidase_S8_subtilisin-like"/>
</dbReference>
<keyword evidence="5 7" id="KW-0720">Serine protease</keyword>
<dbReference type="SUPFAM" id="SSF52743">
    <property type="entry name" value="Subtilisin-like"/>
    <property type="match status" value="1"/>
</dbReference>
<dbReference type="GO" id="GO:0004252">
    <property type="term" value="F:serine-type endopeptidase activity"/>
    <property type="evidence" value="ECO:0007669"/>
    <property type="project" value="UniProtKB-UniRule"/>
</dbReference>
<dbReference type="Gene3D" id="3.50.30.30">
    <property type="match status" value="1"/>
</dbReference>
<evidence type="ECO:0000256" key="1">
    <source>
        <dbReference type="ARBA" id="ARBA00011073"/>
    </source>
</evidence>
<comment type="similarity">
    <text evidence="1 7 8">Belongs to the peptidase S8 family.</text>
</comment>
<accession>A0A2G5H7G9</accession>
<keyword evidence="2 7" id="KW-0645">Protease</keyword>
<name>A0A2G5H7G9_CERBT</name>
<evidence type="ECO:0000256" key="4">
    <source>
        <dbReference type="ARBA" id="ARBA00022801"/>
    </source>
</evidence>
<dbReference type="Proteomes" id="UP001302367">
    <property type="component" value="Chromosome 5"/>
</dbReference>
<feature type="signal peptide" evidence="10">
    <location>
        <begin position="1"/>
        <end position="23"/>
    </location>
</feature>
<protein>
    <submittedName>
        <fullName evidence="13">PI-type proteinase</fullName>
    </submittedName>
</protein>
<feature type="chain" id="PRO_5013693723" evidence="10">
    <location>
        <begin position="24"/>
        <end position="926"/>
    </location>
</feature>
<evidence type="ECO:0000313" key="13">
    <source>
        <dbReference type="EMBL" id="PIA88480.1"/>
    </source>
</evidence>
<evidence type="ECO:0000256" key="9">
    <source>
        <dbReference type="SAM" id="MobiDB-lite"/>
    </source>
</evidence>
<dbReference type="InterPro" id="IPR023828">
    <property type="entry name" value="Peptidase_S8_Ser-AS"/>
</dbReference>
<evidence type="ECO:0000256" key="10">
    <source>
        <dbReference type="SAM" id="SignalP"/>
    </source>
</evidence>
<evidence type="ECO:0000256" key="3">
    <source>
        <dbReference type="ARBA" id="ARBA00022729"/>
    </source>
</evidence>
<evidence type="ECO:0000313" key="14">
    <source>
        <dbReference type="EMBL" id="WPB02940.1"/>
    </source>
</evidence>
<dbReference type="PROSITE" id="PS00136">
    <property type="entry name" value="SUBTILASE_ASP"/>
    <property type="match status" value="1"/>
</dbReference>
<evidence type="ECO:0000256" key="6">
    <source>
        <dbReference type="PIRSR" id="PIRSR615500-1"/>
    </source>
</evidence>
<dbReference type="InterPro" id="IPR023827">
    <property type="entry name" value="Peptidase_S8_Asp-AS"/>
</dbReference>
<dbReference type="InterPro" id="IPR010435">
    <property type="entry name" value="C5a/SBT2-like_Fn3"/>
</dbReference>
<evidence type="ECO:0000313" key="16">
    <source>
        <dbReference type="Proteomes" id="UP001302367"/>
    </source>
</evidence>
<dbReference type="AlphaFoldDB" id="A0A2G5H7G9"/>
<reference evidence="14 16" key="2">
    <citation type="submission" date="2023-09" db="EMBL/GenBank/DDBJ databases">
        <title>Complete-Gapless Cercospora beticola genome.</title>
        <authorList>
            <person name="Wyatt N.A."/>
            <person name="Spanner R.E."/>
            <person name="Bolton M.D."/>
        </authorList>
    </citation>
    <scope>NUCLEOTIDE SEQUENCE [LARGE SCALE GENOMIC DNA]</scope>
    <source>
        <strain evidence="14">Cb09-40</strain>
    </source>
</reference>
<dbReference type="EMBL" id="LKMD01000108">
    <property type="protein sequence ID" value="PIA88480.1"/>
    <property type="molecule type" value="Genomic_DNA"/>
</dbReference>
<evidence type="ECO:0000256" key="2">
    <source>
        <dbReference type="ARBA" id="ARBA00022670"/>
    </source>
</evidence>
<keyword evidence="3 10" id="KW-0732">Signal</keyword>
<dbReference type="InterPro" id="IPR015500">
    <property type="entry name" value="Peptidase_S8_subtilisin-rel"/>
</dbReference>
<dbReference type="EMBL" id="CP134188">
    <property type="protein sequence ID" value="WPB02940.1"/>
    <property type="molecule type" value="Genomic_DNA"/>
</dbReference>
<dbReference type="Pfam" id="PF06280">
    <property type="entry name" value="fn3_5"/>
    <property type="match status" value="1"/>
</dbReference>
<evidence type="ECO:0000313" key="15">
    <source>
        <dbReference type="Proteomes" id="UP000230605"/>
    </source>
</evidence>
<dbReference type="GO" id="GO:0006508">
    <property type="term" value="P:proteolysis"/>
    <property type="evidence" value="ECO:0007669"/>
    <property type="project" value="UniProtKB-KW"/>
</dbReference>
<dbReference type="PROSITE" id="PS51892">
    <property type="entry name" value="SUBTILASE"/>
    <property type="match status" value="1"/>
</dbReference>
<evidence type="ECO:0000259" key="11">
    <source>
        <dbReference type="Pfam" id="PF00082"/>
    </source>
</evidence>
<dbReference type="PANTHER" id="PTHR43806">
    <property type="entry name" value="PEPTIDASE S8"/>
    <property type="match status" value="1"/>
</dbReference>
<feature type="domain" description="Peptidase S8/S53" evidence="11">
    <location>
        <begin position="160"/>
        <end position="591"/>
    </location>
</feature>
<feature type="active site" description="Charge relay system" evidence="6 7">
    <location>
        <position position="552"/>
    </location>
</feature>
<sequence>MILHHFISALAAVFISFAKTATCLRLIVEASRSAGDDLSSLQVALQNAFSEDNVSCSVRRQFISTVFSGFSLEIDNPPQDLQTVKERIESVPGVIAVWSAPTYRLSSISSSPAAAGRESEGHAVPDHNETSSHSSIPIPIETLPHSFTGVQQLHDAGINGQEVRIAMIDSGVDYLHPAFGAGLGPNYTVTYGVNLANVTEEATAAANMTGDPFSECTFHGTHTTGIVAGKHPALGFVGVAPGAHIEHYRISGCDKNMHVDIDAVIQAILAAHERNVDVISLSLETNGGPYPDEAVSTILTRIAAEDNIVIVVAMGNNGRQGPFSSDSPGSATGVLAVGSVNNHMVLQSQPRAQFSTSGESLPHDIPWSPGTPSRFPESLELAALSSNDSIDGEACHNISQHGASLRTSALLVRRGGCTFDQKMSHVVAATQVQYALIYDNEPTSAEKPIFEFDNEFPGIRGIGGVSADTGKELVDALRSGHEVSISMDSNFTLMPYIAAQNNDRPRGAVSPGSSWGPTGLLDIAPHIMAPGNGIWSTVPRSWGGYSTKSGTSQACPYVSGSVALLKQAHPELRASEILRRLKLSATPIRFNDGTEKAYNVLAPVWQQGHGLLNVSAAAALQTDAFPVSLPLNDTEHFRKTSHITIRNSGDFTAKYNITSISAATLAIYGRGNRSSIIPWHVANDTEGPRTSTFASRGFLDNILPMHAAITLQPETIEIPPHESRNISVVADITEFRSSRDRCPLYSGFINITSSRDESLIVSYGGLACNLEDVAPLPDPGTYLTAGNYSTIEVIGNNFKPVHADTLFKLPTANTSVPTLASKTIYPILNVELAMYSPRIKVYVLREDDATGSMENTEIQAYPADESTSQPGGMSRADSKHYLWRGQLADGSWAEPGKYTFEVCAARAWMAKMDCQRTLRFELQYQD</sequence>
<keyword evidence="4 7" id="KW-0378">Hydrolase</keyword>
<evidence type="ECO:0000256" key="8">
    <source>
        <dbReference type="RuleBase" id="RU003355"/>
    </source>
</evidence>
<dbReference type="PROSITE" id="PS00138">
    <property type="entry name" value="SUBTILASE_SER"/>
    <property type="match status" value="1"/>
</dbReference>
<reference evidence="13 15" key="1">
    <citation type="submission" date="2015-10" db="EMBL/GenBank/DDBJ databases">
        <title>The cercosporin biosynthetic gene cluster was horizontally transferred to several fungal lineages and shown to be expanded in Cercospora beticola based on microsynteny with recipient genomes.</title>
        <authorList>
            <person name="De Jonge R."/>
            <person name="Ebert M.K."/>
            <person name="Suttle J.C."/>
            <person name="Jurick Ii W.M."/>
            <person name="Secor G.A."/>
            <person name="Thomma B.P."/>
            <person name="Van De Peer Y."/>
            <person name="Bolton M.D."/>
        </authorList>
    </citation>
    <scope>NUCLEOTIDE SEQUENCE [LARGE SCALE GENOMIC DNA]</scope>
    <source>
        <strain evidence="13 15">09-40</strain>
    </source>
</reference>
<evidence type="ECO:0000256" key="7">
    <source>
        <dbReference type="PROSITE-ProRule" id="PRU01240"/>
    </source>
</evidence>
<dbReference type="InterPro" id="IPR036852">
    <property type="entry name" value="Peptidase_S8/S53_dom_sf"/>
</dbReference>
<gene>
    <name evidence="13" type="ORF">CB0940_07018</name>
    <name evidence="14" type="ORF">RHO25_007576</name>
</gene>
<dbReference type="Gene3D" id="3.40.50.200">
    <property type="entry name" value="Peptidase S8/S53 domain"/>
    <property type="match status" value="2"/>
</dbReference>
<feature type="compositionally biased region" description="Basic and acidic residues" evidence="9">
    <location>
        <begin position="117"/>
        <end position="130"/>
    </location>
</feature>
<dbReference type="PRINTS" id="PR00723">
    <property type="entry name" value="SUBTILISIN"/>
</dbReference>
<dbReference type="InterPro" id="IPR000209">
    <property type="entry name" value="Peptidase_S8/S53_dom"/>
</dbReference>
<feature type="active site" description="Charge relay system" evidence="6 7">
    <location>
        <position position="169"/>
    </location>
</feature>
<evidence type="ECO:0000259" key="12">
    <source>
        <dbReference type="Pfam" id="PF06280"/>
    </source>
</evidence>
<feature type="domain" description="C5a peptidase/Subtilisin-like protease SBT2-like Fn3-like" evidence="12">
    <location>
        <begin position="631"/>
        <end position="760"/>
    </location>
</feature>
<proteinExistence type="inferred from homology"/>
<dbReference type="Pfam" id="PF00082">
    <property type="entry name" value="Peptidase_S8"/>
    <property type="match status" value="1"/>
</dbReference>
<evidence type="ECO:0000256" key="5">
    <source>
        <dbReference type="ARBA" id="ARBA00022825"/>
    </source>
</evidence>
<organism evidence="13 15">
    <name type="scientific">Cercospora beticola</name>
    <name type="common">Sugarbeet leaf spot fungus</name>
    <dbReference type="NCBI Taxonomy" id="122368"/>
    <lineage>
        <taxon>Eukaryota</taxon>
        <taxon>Fungi</taxon>
        <taxon>Dikarya</taxon>
        <taxon>Ascomycota</taxon>
        <taxon>Pezizomycotina</taxon>
        <taxon>Dothideomycetes</taxon>
        <taxon>Dothideomycetidae</taxon>
        <taxon>Mycosphaerellales</taxon>
        <taxon>Mycosphaerellaceae</taxon>
        <taxon>Cercospora</taxon>
    </lineage>
</organism>
<dbReference type="Proteomes" id="UP000230605">
    <property type="component" value="Chromosome 5"/>
</dbReference>
<keyword evidence="16" id="KW-1185">Reference proteome</keyword>
<dbReference type="GO" id="GO:0016020">
    <property type="term" value="C:membrane"/>
    <property type="evidence" value="ECO:0007669"/>
    <property type="project" value="InterPro"/>
</dbReference>
<dbReference type="PANTHER" id="PTHR43806:SF66">
    <property type="entry name" value="SERIN ENDOPEPTIDASE"/>
    <property type="match status" value="1"/>
</dbReference>
<feature type="active site" description="Charge relay system" evidence="6 7">
    <location>
        <position position="219"/>
    </location>
</feature>